<dbReference type="EMBL" id="JBEYBF010000039">
    <property type="protein sequence ID" value="MEU1956488.1"/>
    <property type="molecule type" value="Genomic_DNA"/>
</dbReference>
<keyword evidence="1" id="KW-0472">Membrane</keyword>
<keyword evidence="1" id="KW-1133">Transmembrane helix</keyword>
<reference evidence="2 3" key="1">
    <citation type="submission" date="2024-06" db="EMBL/GenBank/DDBJ databases">
        <title>The Natural Products Discovery Center: Release of the First 8490 Sequenced Strains for Exploring Actinobacteria Biosynthetic Diversity.</title>
        <authorList>
            <person name="Kalkreuter E."/>
            <person name="Kautsar S.A."/>
            <person name="Yang D."/>
            <person name="Bader C.D."/>
            <person name="Teijaro C.N."/>
            <person name="Fluegel L."/>
            <person name="Davis C.M."/>
            <person name="Simpson J.R."/>
            <person name="Lauterbach L."/>
            <person name="Steele A.D."/>
            <person name="Gui C."/>
            <person name="Meng S."/>
            <person name="Li G."/>
            <person name="Viehrig K."/>
            <person name="Ye F."/>
            <person name="Su P."/>
            <person name="Kiefer A.F."/>
            <person name="Nichols A."/>
            <person name="Cepeda A.J."/>
            <person name="Yan W."/>
            <person name="Fan B."/>
            <person name="Jiang Y."/>
            <person name="Adhikari A."/>
            <person name="Zheng C.-J."/>
            <person name="Schuster L."/>
            <person name="Cowan T.M."/>
            <person name="Smanski M.J."/>
            <person name="Chevrette M.G."/>
            <person name="De Carvalho L.P.S."/>
            <person name="Shen B."/>
        </authorList>
    </citation>
    <scope>NUCLEOTIDE SEQUENCE [LARGE SCALE GENOMIC DNA]</scope>
    <source>
        <strain evidence="2 3">NPDC019708</strain>
    </source>
</reference>
<dbReference type="GeneID" id="96244085"/>
<proteinExistence type="predicted"/>
<keyword evidence="1" id="KW-0812">Transmembrane</keyword>
<organism evidence="2 3">
    <name type="scientific">Nocardia rhamnosiphila</name>
    <dbReference type="NCBI Taxonomy" id="426716"/>
    <lineage>
        <taxon>Bacteria</taxon>
        <taxon>Bacillati</taxon>
        <taxon>Actinomycetota</taxon>
        <taxon>Actinomycetes</taxon>
        <taxon>Mycobacteriales</taxon>
        <taxon>Nocardiaceae</taxon>
        <taxon>Nocardia</taxon>
    </lineage>
</organism>
<accession>A0ABV2X022</accession>
<gene>
    <name evidence="2" type="ORF">ABZ510_32150</name>
</gene>
<comment type="caution">
    <text evidence="2">The sequence shown here is derived from an EMBL/GenBank/DDBJ whole genome shotgun (WGS) entry which is preliminary data.</text>
</comment>
<evidence type="ECO:0000313" key="3">
    <source>
        <dbReference type="Proteomes" id="UP001550628"/>
    </source>
</evidence>
<sequence length="65" mass="6752">MLVLTLALATIGLALLILSLATGSVIWAWGCIAVCVAGAVVLLASALSMRAPDEELPPRDQHAKR</sequence>
<dbReference type="RefSeq" id="WP_030523837.1">
    <property type="nucleotide sequence ID" value="NZ_JBEXYG010000005.1"/>
</dbReference>
<dbReference type="Proteomes" id="UP001550628">
    <property type="component" value="Unassembled WGS sequence"/>
</dbReference>
<evidence type="ECO:0000256" key="1">
    <source>
        <dbReference type="SAM" id="Phobius"/>
    </source>
</evidence>
<keyword evidence="3" id="KW-1185">Reference proteome</keyword>
<evidence type="ECO:0008006" key="4">
    <source>
        <dbReference type="Google" id="ProtNLM"/>
    </source>
</evidence>
<name>A0ABV2X022_9NOCA</name>
<feature type="transmembrane region" description="Helical" evidence="1">
    <location>
        <begin position="26"/>
        <end position="49"/>
    </location>
</feature>
<evidence type="ECO:0000313" key="2">
    <source>
        <dbReference type="EMBL" id="MEU1956488.1"/>
    </source>
</evidence>
<protein>
    <recommendedName>
        <fullName evidence="4">DUF2207 domain-containing protein</fullName>
    </recommendedName>
</protein>